<dbReference type="EMBL" id="QRVN01000030">
    <property type="protein sequence ID" value="RGS45711.1"/>
    <property type="molecule type" value="Genomic_DNA"/>
</dbReference>
<protein>
    <submittedName>
        <fullName evidence="3">DUF4339 domain-containing protein</fullName>
    </submittedName>
</protein>
<feature type="domain" description="SPFH" evidence="1">
    <location>
        <begin position="65"/>
        <end position="165"/>
    </location>
</feature>
<proteinExistence type="predicted"/>
<dbReference type="InterPro" id="IPR025640">
    <property type="entry name" value="GYF_2"/>
</dbReference>
<gene>
    <name evidence="3" type="ORF">DWX90_12570</name>
</gene>
<reference evidence="3 4" key="1">
    <citation type="submission" date="2018-08" db="EMBL/GenBank/DDBJ databases">
        <title>A genome reference for cultivated species of the human gut microbiota.</title>
        <authorList>
            <person name="Zou Y."/>
            <person name="Xue W."/>
            <person name="Luo G."/>
        </authorList>
    </citation>
    <scope>NUCLEOTIDE SEQUENCE [LARGE SCALE GENOMIC DNA]</scope>
    <source>
        <strain evidence="3 4">AF22-1</strain>
    </source>
</reference>
<dbReference type="Proteomes" id="UP000286113">
    <property type="component" value="Unassembled WGS sequence"/>
</dbReference>
<dbReference type="InterPro" id="IPR033880">
    <property type="entry name" value="SPFH_YdjI"/>
</dbReference>
<dbReference type="Pfam" id="PF13421">
    <property type="entry name" value="Band_7_1"/>
    <property type="match status" value="1"/>
</dbReference>
<sequence>MGFFGFKSSKEVEEEKRQAAEEAARRVEQNNLTNLSNLSKGSQLNFAIPYFDVFDPRLQDYGVPVSVHGAVVYAIEDMDLFHSVNRNEGYSDETFKNKLRGQLTKFIKSVVSNAPSDAQIPVVQIERKIFEISELIQQRVTPQVEKLFGITIRSLDITGINVDKESRGYRELKALTADLEKERMMAQHNAQISNFNLNNDLQQDMLKKQSELNLDAMGRKQELDLGGQEELQRMNLENQRETMRIQREEMQRASRLQTEQTFMGAHQANLNAGVLNNATDNGINAFRQQTMGGMNNMGQMGGAPQMPGQKGMGGAPQMPGMGAAVPQVQYYIGINGQQYGPCDWNKLQQLVQQGQLTQQSYVWKNGMAQWEFAGNVAELAPLFQGTAPQMPGMPPTMPGM</sequence>
<evidence type="ECO:0000313" key="4">
    <source>
        <dbReference type="Proteomes" id="UP000286113"/>
    </source>
</evidence>
<feature type="domain" description="GYF" evidence="2">
    <location>
        <begin position="330"/>
        <end position="379"/>
    </location>
</feature>
<evidence type="ECO:0000259" key="1">
    <source>
        <dbReference type="Pfam" id="PF13421"/>
    </source>
</evidence>
<accession>A0AA92TK16</accession>
<evidence type="ECO:0000313" key="3">
    <source>
        <dbReference type="EMBL" id="RGS45711.1"/>
    </source>
</evidence>
<comment type="caution">
    <text evidence="3">The sequence shown here is derived from an EMBL/GenBank/DDBJ whole genome shotgun (WGS) entry which is preliminary data.</text>
</comment>
<name>A0AA92TK16_9BACT</name>
<dbReference type="AlphaFoldDB" id="A0AA92TK16"/>
<evidence type="ECO:0000259" key="2">
    <source>
        <dbReference type="Pfam" id="PF14237"/>
    </source>
</evidence>
<organism evidence="3 4">
    <name type="scientific">Segatella copri</name>
    <dbReference type="NCBI Taxonomy" id="165179"/>
    <lineage>
        <taxon>Bacteria</taxon>
        <taxon>Pseudomonadati</taxon>
        <taxon>Bacteroidota</taxon>
        <taxon>Bacteroidia</taxon>
        <taxon>Bacteroidales</taxon>
        <taxon>Prevotellaceae</taxon>
        <taxon>Segatella</taxon>
    </lineage>
</organism>
<dbReference type="Pfam" id="PF14237">
    <property type="entry name" value="GYF_2"/>
    <property type="match status" value="1"/>
</dbReference>